<dbReference type="PRINTS" id="PR00368">
    <property type="entry name" value="FADPNR"/>
</dbReference>
<evidence type="ECO:0000313" key="3">
    <source>
        <dbReference type="Proteomes" id="UP000646579"/>
    </source>
</evidence>
<gene>
    <name evidence="2" type="ORF">GCM10007989_38360</name>
</gene>
<dbReference type="Gene3D" id="3.50.50.60">
    <property type="entry name" value="FAD/NAD(P)-binding domain"/>
    <property type="match status" value="1"/>
</dbReference>
<keyword evidence="1" id="KW-0560">Oxidoreductase</keyword>
<reference evidence="2" key="1">
    <citation type="journal article" date="2014" name="Int. J. Syst. Evol. Microbiol.">
        <title>Complete genome sequence of Corynebacterium casei LMG S-19264T (=DSM 44701T), isolated from a smear-ripened cheese.</title>
        <authorList>
            <consortium name="US DOE Joint Genome Institute (JGI-PGF)"/>
            <person name="Walter F."/>
            <person name="Albersmeier A."/>
            <person name="Kalinowski J."/>
            <person name="Ruckert C."/>
        </authorList>
    </citation>
    <scope>NUCLEOTIDE SEQUENCE</scope>
    <source>
        <strain evidence="2">KCTC 32437</strain>
    </source>
</reference>
<name>A0A918SG03_9HYPH</name>
<evidence type="ECO:0000313" key="2">
    <source>
        <dbReference type="EMBL" id="GHA38941.1"/>
    </source>
</evidence>
<accession>A0A918SG03</accession>
<dbReference type="RefSeq" id="WP_244640375.1">
    <property type="nucleotide sequence ID" value="NZ_BMZE01000006.1"/>
</dbReference>
<dbReference type="PANTHER" id="PTHR43539">
    <property type="entry name" value="FLAVIN-BINDING MONOOXYGENASE-LIKE PROTEIN (AFU_ORTHOLOGUE AFUA_4G09220)"/>
    <property type="match status" value="1"/>
</dbReference>
<dbReference type="GO" id="GO:0050660">
    <property type="term" value="F:flavin adenine dinucleotide binding"/>
    <property type="evidence" value="ECO:0007669"/>
    <property type="project" value="TreeGrafter"/>
</dbReference>
<dbReference type="PRINTS" id="PR00469">
    <property type="entry name" value="PNDRDTASEII"/>
</dbReference>
<dbReference type="GO" id="GO:0004497">
    <property type="term" value="F:monooxygenase activity"/>
    <property type="evidence" value="ECO:0007669"/>
    <property type="project" value="TreeGrafter"/>
</dbReference>
<dbReference type="InterPro" id="IPR036188">
    <property type="entry name" value="FAD/NAD-bd_sf"/>
</dbReference>
<keyword evidence="3" id="KW-1185">Reference proteome</keyword>
<dbReference type="SUPFAM" id="SSF51905">
    <property type="entry name" value="FAD/NAD(P)-binding domain"/>
    <property type="match status" value="2"/>
</dbReference>
<evidence type="ECO:0000256" key="1">
    <source>
        <dbReference type="ARBA" id="ARBA00023002"/>
    </source>
</evidence>
<dbReference type="Pfam" id="PF13738">
    <property type="entry name" value="Pyr_redox_3"/>
    <property type="match status" value="1"/>
</dbReference>
<dbReference type="AlphaFoldDB" id="A0A918SG03"/>
<proteinExistence type="predicted"/>
<dbReference type="InterPro" id="IPR050982">
    <property type="entry name" value="Auxin_biosynth/cation_transpt"/>
</dbReference>
<reference evidence="2" key="2">
    <citation type="submission" date="2020-09" db="EMBL/GenBank/DDBJ databases">
        <authorList>
            <person name="Sun Q."/>
            <person name="Kim S."/>
        </authorList>
    </citation>
    <scope>NUCLEOTIDE SEQUENCE</scope>
    <source>
        <strain evidence="2">KCTC 32437</strain>
    </source>
</reference>
<dbReference type="PANTHER" id="PTHR43539:SF78">
    <property type="entry name" value="FLAVIN-CONTAINING MONOOXYGENASE"/>
    <property type="match status" value="1"/>
</dbReference>
<organism evidence="2 3">
    <name type="scientific">Devosia pacifica</name>
    <dbReference type="NCBI Taxonomy" id="1335967"/>
    <lineage>
        <taxon>Bacteria</taxon>
        <taxon>Pseudomonadati</taxon>
        <taxon>Pseudomonadota</taxon>
        <taxon>Alphaproteobacteria</taxon>
        <taxon>Hyphomicrobiales</taxon>
        <taxon>Devosiaceae</taxon>
        <taxon>Devosia</taxon>
    </lineage>
</organism>
<protein>
    <submittedName>
        <fullName evidence="2">Oxidoreductase</fullName>
    </submittedName>
</protein>
<sequence length="333" mass="35920">MIDDVDILVIGAGQAGLAAGYWLRERRVKFAIVDAGARVGDSWRNRYDTLTLFTPRGLSRLPGVVLEGDQEGYASREEFADYLERYASKLDLPVRSRAGVTRLTWGGKFHAGLQDGTEISARGVIDATGAFQTPVVSELRSGFGAGVVDLDATTYRNPNDAAAGAVLVVGDGASGRDIAMDLAQTHAVTLATGKPRRLFPERILGRNTWWWLHRTGLLYSRPTSMVGRLMRSADPFPDRGRSLPALRAAGITVRPRLSAANGSGVFFKDGSSGQFGTVVWAIGYREDRSWVAREAHKGLLLLGRPWQQNRASALIAGAGRDAELAVSAALQSP</sequence>
<dbReference type="Proteomes" id="UP000646579">
    <property type="component" value="Unassembled WGS sequence"/>
</dbReference>
<dbReference type="EMBL" id="BMZE01000006">
    <property type="protein sequence ID" value="GHA38941.1"/>
    <property type="molecule type" value="Genomic_DNA"/>
</dbReference>
<comment type="caution">
    <text evidence="2">The sequence shown here is derived from an EMBL/GenBank/DDBJ whole genome shotgun (WGS) entry which is preliminary data.</text>
</comment>